<gene>
    <name evidence="7" type="ORF">EMQ25_08615</name>
</gene>
<feature type="domain" description="CENP-V/GFA" evidence="6">
    <location>
        <begin position="9"/>
        <end position="112"/>
    </location>
</feature>
<reference evidence="7 8" key="1">
    <citation type="journal article" date="2016" name="Int. J. Syst. Evol. Microbiol.">
        <title>Arsenicitalea aurantiaca gen. nov., sp. nov., a new member of the family Hyphomicrobiaceae, isolated from high-arsenic sediment.</title>
        <authorList>
            <person name="Mu Y."/>
            <person name="Zhou L."/>
            <person name="Zeng X.C."/>
            <person name="Liu L."/>
            <person name="Pan Y."/>
            <person name="Chen X."/>
            <person name="Wang J."/>
            <person name="Li S."/>
            <person name="Li W.J."/>
            <person name="Wang Y."/>
        </authorList>
    </citation>
    <scope>NUCLEOTIDE SEQUENCE [LARGE SCALE GENOMIC DNA]</scope>
    <source>
        <strain evidence="7 8">42-50</strain>
    </source>
</reference>
<keyword evidence="2" id="KW-0479">Metal-binding</keyword>
<dbReference type="Pfam" id="PF04828">
    <property type="entry name" value="GFA"/>
    <property type="match status" value="1"/>
</dbReference>
<sequence>MEKNERVALTGGCQCGAVRFRARLVGRGSICHCRMCQKAFGGFFGPLVTAHDGEWTRGEPRWFQSSNLARRAFCGACGTPLAYETRFGLELAIGAFDTPEAVAPQIQVNPRDKLSFFDTLTSLPVRENQDSEWTDFLSGIHSNQHPDHDTAEWPPRDESRS</sequence>
<dbReference type="Proteomes" id="UP000281547">
    <property type="component" value="Unassembled WGS sequence"/>
</dbReference>
<evidence type="ECO:0000256" key="3">
    <source>
        <dbReference type="ARBA" id="ARBA00022833"/>
    </source>
</evidence>
<dbReference type="PANTHER" id="PTHR33337:SF40">
    <property type="entry name" value="CENP-V_GFA DOMAIN-CONTAINING PROTEIN-RELATED"/>
    <property type="match status" value="1"/>
</dbReference>
<name>A0A433XA47_9HYPH</name>
<evidence type="ECO:0000313" key="8">
    <source>
        <dbReference type="Proteomes" id="UP000281547"/>
    </source>
</evidence>
<dbReference type="InterPro" id="IPR006913">
    <property type="entry name" value="CENP-V/GFA"/>
</dbReference>
<dbReference type="SUPFAM" id="SSF51316">
    <property type="entry name" value="Mss4-like"/>
    <property type="match status" value="1"/>
</dbReference>
<dbReference type="RefSeq" id="WP_127188181.1">
    <property type="nucleotide sequence ID" value="NZ_RZNJ01000003.1"/>
</dbReference>
<dbReference type="EMBL" id="RZNJ01000003">
    <property type="protein sequence ID" value="RUT30934.1"/>
    <property type="molecule type" value="Genomic_DNA"/>
</dbReference>
<organism evidence="7 8">
    <name type="scientific">Arsenicitalea aurantiaca</name>
    <dbReference type="NCBI Taxonomy" id="1783274"/>
    <lineage>
        <taxon>Bacteria</taxon>
        <taxon>Pseudomonadati</taxon>
        <taxon>Pseudomonadota</taxon>
        <taxon>Alphaproteobacteria</taxon>
        <taxon>Hyphomicrobiales</taxon>
        <taxon>Devosiaceae</taxon>
        <taxon>Arsenicitalea</taxon>
    </lineage>
</organism>
<dbReference type="Gene3D" id="3.90.1590.10">
    <property type="entry name" value="glutathione-dependent formaldehyde- activating enzyme (gfa)"/>
    <property type="match status" value="1"/>
</dbReference>
<evidence type="ECO:0000256" key="2">
    <source>
        <dbReference type="ARBA" id="ARBA00022723"/>
    </source>
</evidence>
<comment type="similarity">
    <text evidence="1">Belongs to the Gfa family.</text>
</comment>
<keyword evidence="3" id="KW-0862">Zinc</keyword>
<feature type="compositionally biased region" description="Basic and acidic residues" evidence="5">
    <location>
        <begin position="144"/>
        <end position="161"/>
    </location>
</feature>
<feature type="region of interest" description="Disordered" evidence="5">
    <location>
        <begin position="137"/>
        <end position="161"/>
    </location>
</feature>
<evidence type="ECO:0000259" key="6">
    <source>
        <dbReference type="PROSITE" id="PS51891"/>
    </source>
</evidence>
<keyword evidence="8" id="KW-1185">Reference proteome</keyword>
<dbReference type="OrthoDB" id="9807246at2"/>
<comment type="caution">
    <text evidence="7">The sequence shown here is derived from an EMBL/GenBank/DDBJ whole genome shotgun (WGS) entry which is preliminary data.</text>
</comment>
<dbReference type="GO" id="GO:0016846">
    <property type="term" value="F:carbon-sulfur lyase activity"/>
    <property type="evidence" value="ECO:0007669"/>
    <property type="project" value="InterPro"/>
</dbReference>
<protein>
    <submittedName>
        <fullName evidence="7">GFA family protein</fullName>
    </submittedName>
</protein>
<evidence type="ECO:0000256" key="1">
    <source>
        <dbReference type="ARBA" id="ARBA00005495"/>
    </source>
</evidence>
<dbReference type="PANTHER" id="PTHR33337">
    <property type="entry name" value="GFA DOMAIN-CONTAINING PROTEIN"/>
    <property type="match status" value="1"/>
</dbReference>
<evidence type="ECO:0000256" key="4">
    <source>
        <dbReference type="ARBA" id="ARBA00023239"/>
    </source>
</evidence>
<dbReference type="AlphaFoldDB" id="A0A433XA47"/>
<dbReference type="InterPro" id="IPR011057">
    <property type="entry name" value="Mss4-like_sf"/>
</dbReference>
<dbReference type="GO" id="GO:0046872">
    <property type="term" value="F:metal ion binding"/>
    <property type="evidence" value="ECO:0007669"/>
    <property type="project" value="UniProtKB-KW"/>
</dbReference>
<evidence type="ECO:0000256" key="5">
    <source>
        <dbReference type="SAM" id="MobiDB-lite"/>
    </source>
</evidence>
<keyword evidence="4" id="KW-0456">Lyase</keyword>
<dbReference type="PROSITE" id="PS51891">
    <property type="entry name" value="CENP_V_GFA"/>
    <property type="match status" value="1"/>
</dbReference>
<evidence type="ECO:0000313" key="7">
    <source>
        <dbReference type="EMBL" id="RUT30934.1"/>
    </source>
</evidence>
<accession>A0A433XA47</accession>
<proteinExistence type="inferred from homology"/>